<sequence length="115" mass="13030">MLRKLNKAAKSWGTLEQDEDTAHKKAIVRRSKSNWVFSRSRRPSHMVTSSSVGWSRERLYSSFAVDVGGLIYLTTGYLLLPRSLFWCYLGFADRVAVPTAPFLDLIMICVAGCRL</sequence>
<keyword evidence="1" id="KW-0812">Transmembrane</keyword>
<keyword evidence="3" id="KW-1185">Reference proteome</keyword>
<keyword evidence="1" id="KW-1133">Transmembrane helix</keyword>
<organism evidence="2 3">
    <name type="scientific">Parelaphostrongylus tenuis</name>
    <name type="common">Meningeal worm</name>
    <dbReference type="NCBI Taxonomy" id="148309"/>
    <lineage>
        <taxon>Eukaryota</taxon>
        <taxon>Metazoa</taxon>
        <taxon>Ecdysozoa</taxon>
        <taxon>Nematoda</taxon>
        <taxon>Chromadorea</taxon>
        <taxon>Rhabditida</taxon>
        <taxon>Rhabditina</taxon>
        <taxon>Rhabditomorpha</taxon>
        <taxon>Strongyloidea</taxon>
        <taxon>Metastrongylidae</taxon>
        <taxon>Parelaphostrongylus</taxon>
    </lineage>
</organism>
<proteinExistence type="predicted"/>
<dbReference type="EMBL" id="JAHQIW010003490">
    <property type="protein sequence ID" value="KAJ1358854.1"/>
    <property type="molecule type" value="Genomic_DNA"/>
</dbReference>
<comment type="caution">
    <text evidence="2">The sequence shown here is derived from an EMBL/GenBank/DDBJ whole genome shotgun (WGS) entry which is preliminary data.</text>
</comment>
<name>A0AAD5QRF5_PARTN</name>
<gene>
    <name evidence="2" type="ORF">KIN20_017396</name>
</gene>
<feature type="transmembrane region" description="Helical" evidence="1">
    <location>
        <begin position="59"/>
        <end position="80"/>
    </location>
</feature>
<dbReference type="Proteomes" id="UP001196413">
    <property type="component" value="Unassembled WGS sequence"/>
</dbReference>
<evidence type="ECO:0000313" key="2">
    <source>
        <dbReference type="EMBL" id="KAJ1358854.1"/>
    </source>
</evidence>
<reference evidence="2" key="1">
    <citation type="submission" date="2021-06" db="EMBL/GenBank/DDBJ databases">
        <title>Parelaphostrongylus tenuis whole genome reference sequence.</title>
        <authorList>
            <person name="Garwood T.J."/>
            <person name="Larsen P.A."/>
            <person name="Fountain-Jones N.M."/>
            <person name="Garbe J.R."/>
            <person name="Macchietto M.G."/>
            <person name="Kania S.A."/>
            <person name="Gerhold R.W."/>
            <person name="Richards J.E."/>
            <person name="Wolf T.M."/>
        </authorList>
    </citation>
    <scope>NUCLEOTIDE SEQUENCE</scope>
    <source>
        <strain evidence="2">MNPRO001-30</strain>
        <tissue evidence="2">Meninges</tissue>
    </source>
</reference>
<protein>
    <submittedName>
        <fullName evidence="2">Uncharacterized protein</fullName>
    </submittedName>
</protein>
<dbReference type="AlphaFoldDB" id="A0AAD5QRF5"/>
<feature type="transmembrane region" description="Helical" evidence="1">
    <location>
        <begin position="95"/>
        <end position="113"/>
    </location>
</feature>
<evidence type="ECO:0000256" key="1">
    <source>
        <dbReference type="SAM" id="Phobius"/>
    </source>
</evidence>
<evidence type="ECO:0000313" key="3">
    <source>
        <dbReference type="Proteomes" id="UP001196413"/>
    </source>
</evidence>
<accession>A0AAD5QRF5</accession>
<keyword evidence="1" id="KW-0472">Membrane</keyword>